<dbReference type="InterPro" id="IPR058060">
    <property type="entry name" value="HYC_CC_PP"/>
</dbReference>
<reference evidence="1 2" key="1">
    <citation type="journal article" date="2016" name="Int. J. Syst. Evol. Microbiol.">
        <title>Polaribacter haliotis sp. nov., isolated from the gut of abalone Haliotis discus hannai.</title>
        <authorList>
            <person name="Kim Y.O."/>
            <person name="Park I.S."/>
            <person name="Park S."/>
            <person name="Nam B.H."/>
            <person name="Park J.M."/>
            <person name="Kim D.G."/>
            <person name="Yoon J.H."/>
        </authorList>
    </citation>
    <scope>NUCLEOTIDE SEQUENCE [LARGE SCALE GENOMIC DNA]</scope>
    <source>
        <strain evidence="1 2">KCTC 52418</strain>
    </source>
</reference>
<dbReference type="KEGG" id="phal:H9I45_05260"/>
<name>A0A7L8AKG3_9FLAO</name>
<accession>A0A7L8AKG3</accession>
<evidence type="ECO:0000313" key="1">
    <source>
        <dbReference type="EMBL" id="QOD62434.1"/>
    </source>
</evidence>
<dbReference type="Proteomes" id="UP000516764">
    <property type="component" value="Chromosome"/>
</dbReference>
<dbReference type="NCBIfam" id="NF047658">
    <property type="entry name" value="HYC_CC_PP"/>
    <property type="match status" value="1"/>
</dbReference>
<organism evidence="1 2">
    <name type="scientific">Polaribacter haliotis</name>
    <dbReference type="NCBI Taxonomy" id="1888915"/>
    <lineage>
        <taxon>Bacteria</taxon>
        <taxon>Pseudomonadati</taxon>
        <taxon>Bacteroidota</taxon>
        <taxon>Flavobacteriia</taxon>
        <taxon>Flavobacteriales</taxon>
        <taxon>Flavobacteriaceae</taxon>
    </lineage>
</organism>
<proteinExistence type="predicted"/>
<sequence>MSFVVLFSTTSFAITKHYCGDTLIDTAVFNKAETCGMEMDLASTVEGCSVIKENCCNDEQILIDGQDEVQIQFDKISFEQKVFIASFIYSYVNLFEGLDKNVSSFQEYVPPIVTNHIYKIDESYLI</sequence>
<dbReference type="AlphaFoldDB" id="A0A7L8AKG3"/>
<dbReference type="Pfam" id="PF26622">
    <property type="entry name" value="DUF8199"/>
    <property type="match status" value="1"/>
</dbReference>
<gene>
    <name evidence="1" type="ORF">H9I45_05260</name>
</gene>
<dbReference type="EMBL" id="CP061813">
    <property type="protein sequence ID" value="QOD62434.1"/>
    <property type="molecule type" value="Genomic_DNA"/>
</dbReference>
<dbReference type="InterPro" id="IPR058512">
    <property type="entry name" value="DUF8199"/>
</dbReference>
<keyword evidence="2" id="KW-1185">Reference proteome</keyword>
<evidence type="ECO:0000313" key="2">
    <source>
        <dbReference type="Proteomes" id="UP000516764"/>
    </source>
</evidence>
<evidence type="ECO:0008006" key="3">
    <source>
        <dbReference type="Google" id="ProtNLM"/>
    </source>
</evidence>
<protein>
    <recommendedName>
        <fullName evidence="3">Secreted protein</fullName>
    </recommendedName>
</protein>